<keyword evidence="1" id="KW-1133">Transmembrane helix</keyword>
<accession>A0A7M5WT06</accession>
<dbReference type="InterPro" id="IPR057279">
    <property type="entry name" value="MGAT4"/>
</dbReference>
<keyword evidence="1" id="KW-0812">Transmembrane</keyword>
<proteinExistence type="predicted"/>
<protein>
    <recommendedName>
        <fullName evidence="2">MGAT4 conserved region domain-containing protein</fullName>
    </recommendedName>
</protein>
<dbReference type="EnsemblMetazoa" id="CLYHEMT012330.1">
    <property type="protein sequence ID" value="CLYHEMP012330.1"/>
    <property type="gene ID" value="CLYHEMG012330"/>
</dbReference>
<evidence type="ECO:0000256" key="1">
    <source>
        <dbReference type="SAM" id="Phobius"/>
    </source>
</evidence>
<keyword evidence="4" id="KW-1185">Reference proteome</keyword>
<dbReference type="OrthoDB" id="2016523at2759"/>
<reference evidence="3" key="1">
    <citation type="submission" date="2021-01" db="UniProtKB">
        <authorList>
            <consortium name="EnsemblMetazoa"/>
        </authorList>
    </citation>
    <scope>IDENTIFICATION</scope>
</reference>
<dbReference type="Pfam" id="PF04666">
    <property type="entry name" value="MGAT4_cons"/>
    <property type="match status" value="1"/>
</dbReference>
<dbReference type="PANTHER" id="PTHR12062">
    <property type="entry name" value="N-ACETYLGLUCOSAMINYLTRANSFERASE VI"/>
    <property type="match status" value="1"/>
</dbReference>
<dbReference type="Proteomes" id="UP000594262">
    <property type="component" value="Unplaced"/>
</dbReference>
<keyword evidence="1" id="KW-0472">Membrane</keyword>
<dbReference type="GO" id="GO:0006487">
    <property type="term" value="P:protein N-linked glycosylation"/>
    <property type="evidence" value="ECO:0007669"/>
    <property type="project" value="TreeGrafter"/>
</dbReference>
<dbReference type="GO" id="GO:0008375">
    <property type="term" value="F:acetylglucosaminyltransferase activity"/>
    <property type="evidence" value="ECO:0007669"/>
    <property type="project" value="TreeGrafter"/>
</dbReference>
<organism evidence="3 4">
    <name type="scientific">Clytia hemisphaerica</name>
    <dbReference type="NCBI Taxonomy" id="252671"/>
    <lineage>
        <taxon>Eukaryota</taxon>
        <taxon>Metazoa</taxon>
        <taxon>Cnidaria</taxon>
        <taxon>Hydrozoa</taxon>
        <taxon>Hydroidolina</taxon>
        <taxon>Leptothecata</taxon>
        <taxon>Obeliida</taxon>
        <taxon>Clytiidae</taxon>
        <taxon>Clytia</taxon>
    </lineage>
</organism>
<evidence type="ECO:0000313" key="3">
    <source>
        <dbReference type="EnsemblMetazoa" id="CLYHEMP012330.1"/>
    </source>
</evidence>
<feature type="transmembrane region" description="Helical" evidence="1">
    <location>
        <begin position="37"/>
        <end position="56"/>
    </location>
</feature>
<evidence type="ECO:0000259" key="2">
    <source>
        <dbReference type="Pfam" id="PF04666"/>
    </source>
</evidence>
<dbReference type="InterPro" id="IPR006759">
    <property type="entry name" value="Glyco_transf_54"/>
</dbReference>
<dbReference type="AlphaFoldDB" id="A0A7M5WT06"/>
<sequence>AGRTSVKQCLQCVDEVGKRFENHGFRVRMRFTRQGDVVIGLSMVLFSLICSSMFFIQVPNCSNEDDQFMNEVVAYDRIGNEIQRRDAFITGKTMHQEKVPLLIGVPTVYRSYKNKTSFYLDRTIKSLIQPLSKEDKRQVNILIILADSDKTKKTFMYQKLKDQFPNEIRSGLIGIIGIPKRFYLPLHNLAPTFNDTNKRMYWRSKQSLDYAFIFQYAQNLCDYYLQIEDDVLANEQYFDTIMEDMNRLNSARNKEPVIFKNEKETRPKYKPWIVSEYYKMGFIGRLIPAHYLPLFAGFIKVFYNELPVDWGYTHMLGLMGEYKADHNPSLFKHIGKQSSSLGT</sequence>
<name>A0A7M5WT06_9CNID</name>
<dbReference type="PANTHER" id="PTHR12062:SF33">
    <property type="entry name" value="ALPHA-1,6-MANNOSYL-GLYCOPROTEIN 4-BETA-N-ACETYLGLUCOSAMINYLTRANSFERASE-LIKE"/>
    <property type="match status" value="1"/>
</dbReference>
<feature type="domain" description="MGAT4 conserved region" evidence="2">
    <location>
        <begin position="95"/>
        <end position="341"/>
    </location>
</feature>
<evidence type="ECO:0000313" key="4">
    <source>
        <dbReference type="Proteomes" id="UP000594262"/>
    </source>
</evidence>